<gene>
    <name evidence="1" type="ORF">DFH45_002816</name>
</gene>
<name>A0A9Q5GHK7_CLOBE</name>
<protein>
    <recommendedName>
        <fullName evidence="3">Motility protein</fullName>
    </recommendedName>
</protein>
<comment type="caution">
    <text evidence="1">The sequence shown here is derived from an EMBL/GenBank/DDBJ whole genome shotgun (WGS) entry which is preliminary data.</text>
</comment>
<dbReference type="EMBL" id="JABSXK010000001">
    <property type="protein sequence ID" value="NRV09853.1"/>
    <property type="molecule type" value="Genomic_DNA"/>
</dbReference>
<sequence length="62" mass="6708">MDIATMSIGMHQALLQNEVSISVAKLAMNSNAQTSENQIDDIMNSNNMAIDASRGNNIDVRV</sequence>
<dbReference type="AlphaFoldDB" id="A0A9Q5GHK7"/>
<dbReference type="RefSeq" id="WP_077309154.1">
    <property type="nucleotide sequence ID" value="NZ_CP016090.1"/>
</dbReference>
<organism evidence="1 2">
    <name type="scientific">Clostridium beijerinckii</name>
    <name type="common">Clostridium MP</name>
    <dbReference type="NCBI Taxonomy" id="1520"/>
    <lineage>
        <taxon>Bacteria</taxon>
        <taxon>Bacillati</taxon>
        <taxon>Bacillota</taxon>
        <taxon>Clostridia</taxon>
        <taxon>Eubacteriales</taxon>
        <taxon>Clostridiaceae</taxon>
        <taxon>Clostridium</taxon>
    </lineage>
</organism>
<evidence type="ECO:0000313" key="1">
    <source>
        <dbReference type="EMBL" id="NRV09853.1"/>
    </source>
</evidence>
<evidence type="ECO:0000313" key="2">
    <source>
        <dbReference type="Proteomes" id="UP000821656"/>
    </source>
</evidence>
<reference evidence="1" key="1">
    <citation type="submission" date="2020-05" db="EMBL/GenBank/DDBJ databases">
        <title>Genomic insights into acetone-butanol-ethanol (ABE) fermentation by sequencing solventogenic clostridia strains.</title>
        <authorList>
            <person name="Brown S."/>
        </authorList>
    </citation>
    <scope>NUCLEOTIDE SEQUENCE</scope>
    <source>
        <strain evidence="1">DJ126</strain>
    </source>
</reference>
<proteinExistence type="predicted"/>
<accession>A0A9Q5GHK7</accession>
<dbReference type="Proteomes" id="UP000821656">
    <property type="component" value="Unassembled WGS sequence"/>
</dbReference>
<dbReference type="InterPro" id="IPR025906">
    <property type="entry name" value="YjfB_motility"/>
</dbReference>
<evidence type="ECO:0008006" key="3">
    <source>
        <dbReference type="Google" id="ProtNLM"/>
    </source>
</evidence>
<dbReference type="Pfam" id="PF14070">
    <property type="entry name" value="YjfB_motility"/>
    <property type="match status" value="1"/>
</dbReference>